<keyword evidence="5" id="KW-0571">Peptide transport</keyword>
<evidence type="ECO:0000256" key="3">
    <source>
        <dbReference type="ARBA" id="ARBA00022475"/>
    </source>
</evidence>
<feature type="transmembrane region" description="Helical" evidence="10">
    <location>
        <begin position="190"/>
        <end position="209"/>
    </location>
</feature>
<accession>A0A9D1G597</accession>
<dbReference type="GO" id="GO:0055085">
    <property type="term" value="P:transmembrane transport"/>
    <property type="evidence" value="ECO:0007669"/>
    <property type="project" value="InterPro"/>
</dbReference>
<evidence type="ECO:0000256" key="6">
    <source>
        <dbReference type="ARBA" id="ARBA00022927"/>
    </source>
</evidence>
<organism evidence="12 13">
    <name type="scientific">Candidatus Scatomorpha pullistercoris</name>
    <dbReference type="NCBI Taxonomy" id="2840929"/>
    <lineage>
        <taxon>Bacteria</taxon>
        <taxon>Bacillati</taxon>
        <taxon>Bacillota</taxon>
        <taxon>Clostridia</taxon>
        <taxon>Eubacteriales</taxon>
        <taxon>Candidatus Scatomorpha</taxon>
    </lineage>
</organism>
<dbReference type="GO" id="GO:0015031">
    <property type="term" value="P:protein transport"/>
    <property type="evidence" value="ECO:0007669"/>
    <property type="project" value="UniProtKB-KW"/>
</dbReference>
<feature type="domain" description="ABC transmembrane type-1" evidence="11">
    <location>
        <begin position="128"/>
        <end position="320"/>
    </location>
</feature>
<keyword evidence="2 10" id="KW-0813">Transport</keyword>
<dbReference type="PANTHER" id="PTHR43386">
    <property type="entry name" value="OLIGOPEPTIDE TRANSPORT SYSTEM PERMEASE PROTEIN APPC"/>
    <property type="match status" value="1"/>
</dbReference>
<evidence type="ECO:0000313" key="13">
    <source>
        <dbReference type="Proteomes" id="UP000886876"/>
    </source>
</evidence>
<sequence length="329" mass="36720">MAVATQEDFVRLDDTGLTDEELFERVPQDVSAVEKITAPRYSYWHSVFRVFFRKKTNIIILVMFAVIIAFTYVYPAVMGYDRYGNIMDAAAKHLSPREAIEKFGFSIRWIFGTGASGQSTFDSMWYGARISLSLAFLCTIINFSIGIVVGAIWGFSKKVDLVMNEVRNVVSNVPGTLIISVWVLVFSPSFGTLLFAMCVTGWIGIAYALRTQVIIIRDREYNLASRCLGSSTARIALKNILPFMISFIVTVMAQQIPAYIASEAFLSYIGLGISDTTLGKILYNSQSAMVTPGWEWEFWCPVMLSAFISVVLFLIGQNLGDAADPRTHM</sequence>
<keyword evidence="7 10" id="KW-1133">Transmembrane helix</keyword>
<comment type="similarity">
    <text evidence="9">Belongs to the binding-protein-dependent transport system permease family. OppBC subfamily.</text>
</comment>
<evidence type="ECO:0000256" key="5">
    <source>
        <dbReference type="ARBA" id="ARBA00022856"/>
    </source>
</evidence>
<evidence type="ECO:0000256" key="9">
    <source>
        <dbReference type="ARBA" id="ARBA00024202"/>
    </source>
</evidence>
<dbReference type="SUPFAM" id="SSF161098">
    <property type="entry name" value="MetI-like"/>
    <property type="match status" value="1"/>
</dbReference>
<dbReference type="CDD" id="cd06261">
    <property type="entry name" value="TM_PBP2"/>
    <property type="match status" value="1"/>
</dbReference>
<comment type="subcellular location">
    <subcellularLocation>
        <location evidence="1 10">Cell membrane</location>
        <topology evidence="1 10">Multi-pass membrane protein</topology>
    </subcellularLocation>
</comment>
<evidence type="ECO:0000256" key="7">
    <source>
        <dbReference type="ARBA" id="ARBA00022989"/>
    </source>
</evidence>
<dbReference type="InterPro" id="IPR050366">
    <property type="entry name" value="BP-dependent_transpt_permease"/>
</dbReference>
<keyword evidence="4 10" id="KW-0812">Transmembrane</keyword>
<evidence type="ECO:0000256" key="2">
    <source>
        <dbReference type="ARBA" id="ARBA00022448"/>
    </source>
</evidence>
<gene>
    <name evidence="12" type="ORF">IAD42_06350</name>
</gene>
<dbReference type="Pfam" id="PF00528">
    <property type="entry name" value="BPD_transp_1"/>
    <property type="match status" value="1"/>
</dbReference>
<keyword evidence="8 10" id="KW-0472">Membrane</keyword>
<evidence type="ECO:0000256" key="10">
    <source>
        <dbReference type="RuleBase" id="RU363032"/>
    </source>
</evidence>
<dbReference type="GO" id="GO:0005886">
    <property type="term" value="C:plasma membrane"/>
    <property type="evidence" value="ECO:0007669"/>
    <property type="project" value="UniProtKB-SubCell"/>
</dbReference>
<evidence type="ECO:0000256" key="4">
    <source>
        <dbReference type="ARBA" id="ARBA00022692"/>
    </source>
</evidence>
<proteinExistence type="inferred from homology"/>
<keyword evidence="6" id="KW-0653">Protein transport</keyword>
<feature type="transmembrane region" description="Helical" evidence="10">
    <location>
        <begin position="240"/>
        <end position="260"/>
    </location>
</feature>
<protein>
    <submittedName>
        <fullName evidence="12">ABC transporter permease</fullName>
    </submittedName>
</protein>
<dbReference type="InterPro" id="IPR000515">
    <property type="entry name" value="MetI-like"/>
</dbReference>
<evidence type="ECO:0000256" key="8">
    <source>
        <dbReference type="ARBA" id="ARBA00023136"/>
    </source>
</evidence>
<evidence type="ECO:0000259" key="11">
    <source>
        <dbReference type="PROSITE" id="PS50928"/>
    </source>
</evidence>
<dbReference type="Proteomes" id="UP000886876">
    <property type="component" value="Unassembled WGS sequence"/>
</dbReference>
<feature type="transmembrane region" description="Helical" evidence="10">
    <location>
        <begin position="296"/>
        <end position="316"/>
    </location>
</feature>
<reference evidence="12" key="1">
    <citation type="submission" date="2020-10" db="EMBL/GenBank/DDBJ databases">
        <authorList>
            <person name="Gilroy R."/>
        </authorList>
    </citation>
    <scope>NUCLEOTIDE SEQUENCE</scope>
    <source>
        <strain evidence="12">ChiHecec3B27-6122</strain>
    </source>
</reference>
<dbReference type="InterPro" id="IPR035906">
    <property type="entry name" value="MetI-like_sf"/>
</dbReference>
<dbReference type="AlphaFoldDB" id="A0A9D1G597"/>
<dbReference type="Pfam" id="PF12911">
    <property type="entry name" value="OppC_N"/>
    <property type="match status" value="1"/>
</dbReference>
<comment type="caution">
    <text evidence="12">The sequence shown here is derived from an EMBL/GenBank/DDBJ whole genome shotgun (WGS) entry which is preliminary data.</text>
</comment>
<keyword evidence="3" id="KW-1003">Cell membrane</keyword>
<reference evidence="12" key="2">
    <citation type="journal article" date="2021" name="PeerJ">
        <title>Extensive microbial diversity within the chicken gut microbiome revealed by metagenomics and culture.</title>
        <authorList>
            <person name="Gilroy R."/>
            <person name="Ravi A."/>
            <person name="Getino M."/>
            <person name="Pursley I."/>
            <person name="Horton D.L."/>
            <person name="Alikhan N.F."/>
            <person name="Baker D."/>
            <person name="Gharbi K."/>
            <person name="Hall N."/>
            <person name="Watson M."/>
            <person name="Adriaenssens E.M."/>
            <person name="Foster-Nyarko E."/>
            <person name="Jarju S."/>
            <person name="Secka A."/>
            <person name="Antonio M."/>
            <person name="Oren A."/>
            <person name="Chaudhuri R.R."/>
            <person name="La Ragione R."/>
            <person name="Hildebrand F."/>
            <person name="Pallen M.J."/>
        </authorList>
    </citation>
    <scope>NUCLEOTIDE SEQUENCE</scope>
    <source>
        <strain evidence="12">ChiHecec3B27-6122</strain>
    </source>
</reference>
<feature type="transmembrane region" description="Helical" evidence="10">
    <location>
        <begin position="166"/>
        <end position="184"/>
    </location>
</feature>
<dbReference type="EMBL" id="DVJS01000158">
    <property type="protein sequence ID" value="HIS97578.1"/>
    <property type="molecule type" value="Genomic_DNA"/>
</dbReference>
<name>A0A9D1G597_9FIRM</name>
<feature type="transmembrane region" description="Helical" evidence="10">
    <location>
        <begin position="58"/>
        <end position="77"/>
    </location>
</feature>
<dbReference type="Gene3D" id="1.10.3720.10">
    <property type="entry name" value="MetI-like"/>
    <property type="match status" value="1"/>
</dbReference>
<dbReference type="GO" id="GO:0015833">
    <property type="term" value="P:peptide transport"/>
    <property type="evidence" value="ECO:0007669"/>
    <property type="project" value="UniProtKB-KW"/>
</dbReference>
<dbReference type="PROSITE" id="PS50928">
    <property type="entry name" value="ABC_TM1"/>
    <property type="match status" value="1"/>
</dbReference>
<evidence type="ECO:0000313" key="12">
    <source>
        <dbReference type="EMBL" id="HIS97578.1"/>
    </source>
</evidence>
<dbReference type="PANTHER" id="PTHR43386:SF24">
    <property type="entry name" value="OLIGOPEPTIDE TRANSPORT SYSTEM PERMEASE PROTEIN AMID"/>
    <property type="match status" value="1"/>
</dbReference>
<feature type="transmembrane region" description="Helical" evidence="10">
    <location>
        <begin position="130"/>
        <end position="154"/>
    </location>
</feature>
<dbReference type="InterPro" id="IPR025966">
    <property type="entry name" value="OppC_N"/>
</dbReference>
<evidence type="ECO:0000256" key="1">
    <source>
        <dbReference type="ARBA" id="ARBA00004651"/>
    </source>
</evidence>